<gene>
    <name evidence="2" type="ORF">BQ2448_455</name>
</gene>
<accession>A0A238F8X8</accession>
<sequence>MAPSYIDSKGNLRDKAPWHHQLLVFVQEVGLALWLFFSTLINVGPVRCPCPGLVVRVPIEEGERALQGRHS</sequence>
<dbReference type="Proteomes" id="UP000198372">
    <property type="component" value="Unassembled WGS sequence"/>
</dbReference>
<dbReference type="EMBL" id="FMSP01000003">
    <property type="protein sequence ID" value="SCV68334.1"/>
    <property type="molecule type" value="Genomic_DNA"/>
</dbReference>
<evidence type="ECO:0000313" key="2">
    <source>
        <dbReference type="EMBL" id="SCV68334.1"/>
    </source>
</evidence>
<dbReference type="OrthoDB" id="2538129at2759"/>
<name>A0A238F8X8_9BASI</name>
<dbReference type="AlphaFoldDB" id="A0A238F8X8"/>
<keyword evidence="1" id="KW-0812">Transmembrane</keyword>
<evidence type="ECO:0000313" key="3">
    <source>
        <dbReference type="Proteomes" id="UP000198372"/>
    </source>
</evidence>
<evidence type="ECO:0000256" key="1">
    <source>
        <dbReference type="SAM" id="Phobius"/>
    </source>
</evidence>
<protein>
    <submittedName>
        <fullName evidence="2">BQ2448_455 protein</fullName>
    </submittedName>
</protein>
<keyword evidence="1" id="KW-1133">Transmembrane helix</keyword>
<keyword evidence="3" id="KW-1185">Reference proteome</keyword>
<organism evidence="2 3">
    <name type="scientific">Microbotryum intermedium</name>
    <dbReference type="NCBI Taxonomy" id="269621"/>
    <lineage>
        <taxon>Eukaryota</taxon>
        <taxon>Fungi</taxon>
        <taxon>Dikarya</taxon>
        <taxon>Basidiomycota</taxon>
        <taxon>Pucciniomycotina</taxon>
        <taxon>Microbotryomycetes</taxon>
        <taxon>Microbotryales</taxon>
        <taxon>Microbotryaceae</taxon>
        <taxon>Microbotryum</taxon>
    </lineage>
</organism>
<feature type="transmembrane region" description="Helical" evidence="1">
    <location>
        <begin position="21"/>
        <end position="41"/>
    </location>
</feature>
<reference evidence="3" key="1">
    <citation type="submission" date="2016-09" db="EMBL/GenBank/DDBJ databases">
        <authorList>
            <person name="Jeantristanb JTB J.-T."/>
            <person name="Ricardo R."/>
        </authorList>
    </citation>
    <scope>NUCLEOTIDE SEQUENCE [LARGE SCALE GENOMIC DNA]</scope>
</reference>
<proteinExistence type="predicted"/>
<keyword evidence="1" id="KW-0472">Membrane</keyword>